<organism evidence="2">
    <name type="scientific">Sphingomonas psychrotolerans</name>
    <dbReference type="NCBI Taxonomy" id="1327635"/>
    <lineage>
        <taxon>Bacteria</taxon>
        <taxon>Pseudomonadati</taxon>
        <taxon>Pseudomonadota</taxon>
        <taxon>Alphaproteobacteria</taxon>
        <taxon>Sphingomonadales</taxon>
        <taxon>Sphingomonadaceae</taxon>
        <taxon>Sphingomonas</taxon>
    </lineage>
</organism>
<name>A0ABU3N3V6_9SPHN</name>
<accession>A0ABU3N3V6</accession>
<comment type="caution">
    <text evidence="2">The sequence shown here is derived from an EMBL/GenBank/DDBJ whole genome shotgun (WGS) entry which is preliminary data.</text>
</comment>
<dbReference type="EMBL" id="JALMLT010000001">
    <property type="protein sequence ID" value="MDT8757970.1"/>
    <property type="molecule type" value="Genomic_DNA"/>
</dbReference>
<reference evidence="2" key="1">
    <citation type="submission" date="2022-04" db="EMBL/GenBank/DDBJ databases">
        <title>Tomato heritable bacteria conferring resistance against bacterial wilt.</title>
        <authorList>
            <person name="Yin J."/>
        </authorList>
    </citation>
    <scope>NUCLEOTIDE SEQUENCE</scope>
    <source>
        <strain evidence="2">Cra20</strain>
    </source>
</reference>
<protein>
    <submittedName>
        <fullName evidence="2">Uncharacterized protein</fullName>
    </submittedName>
</protein>
<evidence type="ECO:0000256" key="1">
    <source>
        <dbReference type="SAM" id="SignalP"/>
    </source>
</evidence>
<proteinExistence type="predicted"/>
<sequence>MKTGMAAMAWLALSATGAQAAADTAQKPCLTPVEAQALIIALMPPAVRAVGGACNSALPSVAYLRTNADRLGQRYTAPAIAAKPAAASALGKISGTGDKITPDTFDTFANMLVGELVTKGIKPDVCAKVDRVAALLDPLPPANLAGFVAAILEFTSEDSKRGPDLNICKA</sequence>
<evidence type="ECO:0000313" key="2">
    <source>
        <dbReference type="EMBL" id="MDT8757970.1"/>
    </source>
</evidence>
<feature type="signal peptide" evidence="1">
    <location>
        <begin position="1"/>
        <end position="20"/>
    </location>
</feature>
<gene>
    <name evidence="2" type="ORF">MZO42_04605</name>
</gene>
<keyword evidence="1" id="KW-0732">Signal</keyword>
<feature type="chain" id="PRO_5046944111" evidence="1">
    <location>
        <begin position="21"/>
        <end position="170"/>
    </location>
</feature>